<evidence type="ECO:0000259" key="8">
    <source>
        <dbReference type="PROSITE" id="PS50109"/>
    </source>
</evidence>
<dbReference type="EMBL" id="CP080598">
    <property type="protein sequence ID" value="QYX31796.1"/>
    <property type="molecule type" value="Genomic_DNA"/>
</dbReference>
<keyword evidence="5" id="KW-0902">Two-component regulatory system</keyword>
<dbReference type="SUPFAM" id="SSF55874">
    <property type="entry name" value="ATPase domain of HSP90 chaperone/DNA topoisomerase II/histidine kinase"/>
    <property type="match status" value="1"/>
</dbReference>
<evidence type="ECO:0000256" key="5">
    <source>
        <dbReference type="ARBA" id="ARBA00023012"/>
    </source>
</evidence>
<dbReference type="Pfam" id="PF01590">
    <property type="entry name" value="GAF"/>
    <property type="match status" value="1"/>
</dbReference>
<evidence type="ECO:0000259" key="7">
    <source>
        <dbReference type="PROSITE" id="PS50011"/>
    </source>
</evidence>
<evidence type="ECO:0000256" key="2">
    <source>
        <dbReference type="ARBA" id="ARBA00012438"/>
    </source>
</evidence>
<dbReference type="SUPFAM" id="SSF56112">
    <property type="entry name" value="Protein kinase-like (PK-like)"/>
    <property type="match status" value="1"/>
</dbReference>
<dbReference type="Pfam" id="PF02518">
    <property type="entry name" value="HATPase_c"/>
    <property type="match status" value="1"/>
</dbReference>
<dbReference type="SMART" id="SM00065">
    <property type="entry name" value="GAF"/>
    <property type="match status" value="1"/>
</dbReference>
<dbReference type="Gene3D" id="1.10.287.130">
    <property type="match status" value="1"/>
</dbReference>
<feature type="domain" description="Protein kinase" evidence="7">
    <location>
        <begin position="14"/>
        <end position="280"/>
    </location>
</feature>
<dbReference type="PANTHER" id="PTHR43642:SF1">
    <property type="entry name" value="HYBRID SIGNAL TRANSDUCTION HISTIDINE KINASE G"/>
    <property type="match status" value="1"/>
</dbReference>
<dbReference type="SMART" id="SM00387">
    <property type="entry name" value="HATPase_c"/>
    <property type="match status" value="1"/>
</dbReference>
<evidence type="ECO:0000313" key="10">
    <source>
        <dbReference type="Proteomes" id="UP000826540"/>
    </source>
</evidence>
<dbReference type="InterPro" id="IPR029016">
    <property type="entry name" value="GAF-like_dom_sf"/>
</dbReference>
<accession>A0ABX8WZC3</accession>
<dbReference type="InterPro" id="IPR004358">
    <property type="entry name" value="Sig_transdc_His_kin-like_C"/>
</dbReference>
<evidence type="ECO:0000256" key="6">
    <source>
        <dbReference type="SAM" id="Coils"/>
    </source>
</evidence>
<dbReference type="CDD" id="cd14014">
    <property type="entry name" value="STKc_PknB_like"/>
    <property type="match status" value="1"/>
</dbReference>
<dbReference type="InterPro" id="IPR008271">
    <property type="entry name" value="Ser/Thr_kinase_AS"/>
</dbReference>
<dbReference type="PROSITE" id="PS50011">
    <property type="entry name" value="PROTEIN_KINASE_DOM"/>
    <property type="match status" value="1"/>
</dbReference>
<dbReference type="InterPro" id="IPR053159">
    <property type="entry name" value="Hybrid_Histidine_Kinase"/>
</dbReference>
<dbReference type="InterPro" id="IPR041664">
    <property type="entry name" value="AAA_16"/>
</dbReference>
<reference evidence="9 10" key="1">
    <citation type="journal article" date="2022" name="J. Am. Chem. Soc.">
        <title>Biosynthesis of Guanitoxin Enables Global Environmental Detection in Freshwater Cyanobacteria.</title>
        <authorList>
            <person name="Lima S.T."/>
            <person name="Fallon T.R."/>
            <person name="Cordoza J.L."/>
            <person name="Chekan J.R."/>
            <person name="Delbaje E."/>
            <person name="Hopiavuori A.R."/>
            <person name="Alvarenga D.O."/>
            <person name="Wood S.M."/>
            <person name="Luhavaya H."/>
            <person name="Baumgartner J.T."/>
            <person name="Dorr F.A."/>
            <person name="Etchegaray A."/>
            <person name="Pinto E."/>
            <person name="McKinnie S.M.K."/>
            <person name="Fiore M.F."/>
            <person name="Moore B.S."/>
        </authorList>
    </citation>
    <scope>NUCLEOTIDE SEQUENCE [LARGE SCALE GENOMIC DNA]</scope>
    <source>
        <strain evidence="9 10">ITEP-024</strain>
    </source>
</reference>
<dbReference type="RefSeq" id="WP_220609789.1">
    <property type="nucleotide sequence ID" value="NZ_CP080598.1"/>
</dbReference>
<dbReference type="InterPro" id="IPR003661">
    <property type="entry name" value="HisK_dim/P_dom"/>
</dbReference>
<feature type="coiled-coil region" evidence="6">
    <location>
        <begin position="833"/>
        <end position="860"/>
    </location>
</feature>
<dbReference type="PRINTS" id="PR00344">
    <property type="entry name" value="BCTRLSENSOR"/>
</dbReference>
<sequence length="1808" mass="205351">MSKSNISAITIPGYRITEVIHVSTRTTVYRGEQEKTQNPVIIKTLNAQYPQLYELISLKNQFTITQQIEHLNIIKSYALEPYGNSYALILEDIGGISLHQYANWQPLTLDWFFHISIAIVDALEYLYQNKIIHKDIKPKNIIIHPKTKKIKLIDFSISCLLPKEVAEIKNPNVLEGTLPYMSPEQTGRMNRGIDYRTDFYSLGVTFYELLTGKLPFISNNPLELVHCHLAKTPEHPREINPEIPEIVADMIIKLMAKTPEERYQTARGIRYDLEICQQMLLNQGAISDFDLGQRDIADRFIISDKIYGRENEISSLLESFERISNGNKELILVAGFSGIGKTAVINEIHKPIIRQKGYFISGKYDQFQRNIPLSALVKALQSLLQQLLTESTDKLQEWKSFILSALGEQGQVIIDVIPELENIIGKQPDIPELTGSAAQNRFNFLFGKFIQIFATKEHPLVIFLDDLQWADAASLKLIELLISETDTQYLLLIGAYRDNEVYAGHPLIITLDNIRKADVIVNQINLQPLDKSHLNQLIVDTLYCPESEAESLTELLLTKTKGNPFFTNQFMKSMYEDGLISFNFNLGYWQCDIYAAKASYENDDIVQFLGSQIKKLPIDTQNILKIAACIGNQFDLYTLSIVCEKSQLEIATNLWNALKQGLILPQDESYKFYVDSIDIISVSGSELELNNLERLTVKYKFLHDRVQQAAYLLIPDAEKQATHLKIGQLILKNTDSWELEEKIFEIVNQLNIGVELITNESDKYELAQLNLIAGKKAKLATAYEAAVRYLKFGLDLLTIDSWQHQYDLTLNLYVEAVDAEFLNINFDQAQTYIKIVKNNANSLLDQVKVYEAEMQIYMAQVQIELAIETGLTIIKMLGVNLEKEPPANLNVDDLINLPLMTAPDKIAAMRILANMTAACYFVDPALFPIIIFTMIHLSVKYGNCSSSAHGYVNYGVLLCGVFLDIDTGYRCGKLGLNLLDKLDTKEIKCRALLMWNANINFWKNHIHKTIDSLREAVQVGLETGDFEYVSYASAIYNINMILSGDNLAYIFQEIETHINLMYKLKQQGTVLLHQIWKQLVFNLSDSKIDKSDFSGSSFNESILLPLLIETKASTTLFSLFLAKSIFFYLFKNTKKSLESAVQGKEYLQYVVGQITVSQYILYYSLVLLAEYPYQSINEQPENLKTVLENQKKMQVWANHAPQNYQHKYDLVAAEIARVLGNNWQAMELYDQAIAGAKENKYIQEEAIANELAAQFYLESGKIKIAQTYLIDAYYCYVNWGAKAKVEDLEITYPQLLLPILKQKAIDSEEPNLISKLISDSSNKSVSAILDLETVTKASLAISSEIKIEKLLHNLLDVIVENTGAKKAVFILQQEGNLFVVPQYRENQKLELDFTKLSENQNLPLSIINYVLNTQKDILMNDATNEKTFAVDPYLIKYQPKSILCNPILNQGKLIGIIYLENDLTVGAFTPERLKVLKLLSSQAAISLENAQLYGKLEEKVAQRTQELNEKNLHLEKTLRELKFTQLQLIQTEKMSSLGQLVAGIAHEINNPVNFIYGNVDHAKSYIEALINLLNLYQQEYPQPTSLLQQKMAEIDLDFLIVDLPKILSSMSVGADRIRNIVLGLRNFSRLDESEMKFVDIHEGIESTLMLLQPRLKEKLGYAQNIVIKDYGKLPLVSCYASQLNQVFMNIISNAIDALYEYEQSLSKAERELHFSQITISTDIINNDWVKISIKDNAMGMNPEITQRIFDPFFTTKSVGEGTGLGLSISYQIIVDKHSGRIECVSEPGMGTEFIIQIPINSSQKSHTI</sequence>
<dbReference type="SMART" id="SM00388">
    <property type="entry name" value="HisKA"/>
    <property type="match status" value="1"/>
</dbReference>
<dbReference type="SUPFAM" id="SSF47384">
    <property type="entry name" value="Homodimeric domain of signal transducing histidine kinase"/>
    <property type="match status" value="1"/>
</dbReference>
<gene>
    <name evidence="9" type="ORF">K2F26_24020</name>
</gene>
<keyword evidence="4" id="KW-0418">Kinase</keyword>
<keyword evidence="10" id="KW-1185">Reference proteome</keyword>
<dbReference type="Proteomes" id="UP000826540">
    <property type="component" value="Chromosome"/>
</dbReference>
<evidence type="ECO:0000256" key="4">
    <source>
        <dbReference type="ARBA" id="ARBA00022777"/>
    </source>
</evidence>
<keyword evidence="3" id="KW-0597">Phosphoprotein</keyword>
<evidence type="ECO:0000313" key="9">
    <source>
        <dbReference type="EMBL" id="QYX31796.1"/>
    </source>
</evidence>
<organism evidence="9 10">
    <name type="scientific">Sphaerospermopsis torques-reginae ITEP-024</name>
    <dbReference type="NCBI Taxonomy" id="984208"/>
    <lineage>
        <taxon>Bacteria</taxon>
        <taxon>Bacillati</taxon>
        <taxon>Cyanobacteriota</taxon>
        <taxon>Cyanophyceae</taxon>
        <taxon>Nostocales</taxon>
        <taxon>Aphanizomenonaceae</taxon>
        <taxon>Sphaerospermopsis</taxon>
        <taxon>Sphaerospermopsis torques-reginae</taxon>
    </lineage>
</organism>
<dbReference type="InterPro" id="IPR003594">
    <property type="entry name" value="HATPase_dom"/>
</dbReference>
<dbReference type="EC" id="2.7.13.3" evidence="2"/>
<dbReference type="Gene3D" id="3.30.565.10">
    <property type="entry name" value="Histidine kinase-like ATPase, C-terminal domain"/>
    <property type="match status" value="1"/>
</dbReference>
<name>A0ABX8WZC3_9CYAN</name>
<dbReference type="InterPro" id="IPR011009">
    <property type="entry name" value="Kinase-like_dom_sf"/>
</dbReference>
<comment type="catalytic activity">
    <reaction evidence="1">
        <text>ATP + protein L-histidine = ADP + protein N-phospho-L-histidine.</text>
        <dbReference type="EC" id="2.7.13.3"/>
    </reaction>
</comment>
<dbReference type="PROSITE" id="PS00108">
    <property type="entry name" value="PROTEIN_KINASE_ST"/>
    <property type="match status" value="1"/>
</dbReference>
<keyword evidence="6" id="KW-0175">Coiled coil</keyword>
<dbReference type="InterPro" id="IPR000719">
    <property type="entry name" value="Prot_kinase_dom"/>
</dbReference>
<dbReference type="SUPFAM" id="SSF52540">
    <property type="entry name" value="P-loop containing nucleoside triphosphate hydrolases"/>
    <property type="match status" value="1"/>
</dbReference>
<evidence type="ECO:0000256" key="3">
    <source>
        <dbReference type="ARBA" id="ARBA00022553"/>
    </source>
</evidence>
<dbReference type="Gene3D" id="3.30.200.20">
    <property type="entry name" value="Phosphorylase Kinase, domain 1"/>
    <property type="match status" value="1"/>
</dbReference>
<dbReference type="Pfam" id="PF00069">
    <property type="entry name" value="Pkinase"/>
    <property type="match status" value="1"/>
</dbReference>
<dbReference type="PANTHER" id="PTHR43642">
    <property type="entry name" value="HYBRID SIGNAL TRANSDUCTION HISTIDINE KINASE G"/>
    <property type="match status" value="1"/>
</dbReference>
<dbReference type="Pfam" id="PF13191">
    <property type="entry name" value="AAA_16"/>
    <property type="match status" value="1"/>
</dbReference>
<dbReference type="SUPFAM" id="SSF55781">
    <property type="entry name" value="GAF domain-like"/>
    <property type="match status" value="1"/>
</dbReference>
<dbReference type="InterPro" id="IPR005467">
    <property type="entry name" value="His_kinase_dom"/>
</dbReference>
<dbReference type="Gene3D" id="1.10.510.10">
    <property type="entry name" value="Transferase(Phosphotransferase) domain 1"/>
    <property type="match status" value="1"/>
</dbReference>
<dbReference type="InterPro" id="IPR036890">
    <property type="entry name" value="HATPase_C_sf"/>
</dbReference>
<dbReference type="InterPro" id="IPR036097">
    <property type="entry name" value="HisK_dim/P_sf"/>
</dbReference>
<evidence type="ECO:0000256" key="1">
    <source>
        <dbReference type="ARBA" id="ARBA00000085"/>
    </source>
</evidence>
<dbReference type="Gene3D" id="3.30.450.40">
    <property type="match status" value="1"/>
</dbReference>
<dbReference type="SMART" id="SM00220">
    <property type="entry name" value="S_TKc"/>
    <property type="match status" value="1"/>
</dbReference>
<keyword evidence="4" id="KW-0808">Transferase</keyword>
<dbReference type="Gene3D" id="3.40.50.300">
    <property type="entry name" value="P-loop containing nucleotide triphosphate hydrolases"/>
    <property type="match status" value="1"/>
</dbReference>
<feature type="domain" description="Histidine kinase" evidence="8">
    <location>
        <begin position="1543"/>
        <end position="1801"/>
    </location>
</feature>
<protein>
    <recommendedName>
        <fullName evidence="2">histidine kinase</fullName>
        <ecNumber evidence="2">2.7.13.3</ecNumber>
    </recommendedName>
</protein>
<dbReference type="CDD" id="cd00082">
    <property type="entry name" value="HisKA"/>
    <property type="match status" value="1"/>
</dbReference>
<dbReference type="InterPro" id="IPR027417">
    <property type="entry name" value="P-loop_NTPase"/>
</dbReference>
<dbReference type="InterPro" id="IPR003018">
    <property type="entry name" value="GAF"/>
</dbReference>
<dbReference type="PROSITE" id="PS50109">
    <property type="entry name" value="HIS_KIN"/>
    <property type="match status" value="1"/>
</dbReference>
<proteinExistence type="predicted"/>